<feature type="domain" description="HTH araC/xylS-type" evidence="5">
    <location>
        <begin position="653"/>
        <end position="752"/>
    </location>
</feature>
<protein>
    <submittedName>
        <fullName evidence="6">AraC-like DNA-binding protein</fullName>
    </submittedName>
</protein>
<dbReference type="PANTHER" id="PTHR43280">
    <property type="entry name" value="ARAC-FAMILY TRANSCRIPTIONAL REGULATOR"/>
    <property type="match status" value="1"/>
</dbReference>
<name>A0A7W5FQK0_9BACL</name>
<keyword evidence="3" id="KW-0804">Transcription</keyword>
<dbReference type="Pfam" id="PF17853">
    <property type="entry name" value="GGDEF_2"/>
    <property type="match status" value="1"/>
</dbReference>
<dbReference type="PROSITE" id="PS00041">
    <property type="entry name" value="HTH_ARAC_FAMILY_1"/>
    <property type="match status" value="1"/>
</dbReference>
<evidence type="ECO:0000256" key="4">
    <source>
        <dbReference type="SAM" id="Phobius"/>
    </source>
</evidence>
<organism evidence="6 7">
    <name type="scientific">Paenibacillus phyllosphaerae</name>
    <dbReference type="NCBI Taxonomy" id="274593"/>
    <lineage>
        <taxon>Bacteria</taxon>
        <taxon>Bacillati</taxon>
        <taxon>Bacillota</taxon>
        <taxon>Bacilli</taxon>
        <taxon>Bacillales</taxon>
        <taxon>Paenibacillaceae</taxon>
        <taxon>Paenibacillus</taxon>
    </lineage>
</organism>
<evidence type="ECO:0000313" key="7">
    <source>
        <dbReference type="Proteomes" id="UP000570361"/>
    </source>
</evidence>
<evidence type="ECO:0000256" key="3">
    <source>
        <dbReference type="ARBA" id="ARBA00023163"/>
    </source>
</evidence>
<feature type="transmembrane region" description="Helical" evidence="4">
    <location>
        <begin position="12"/>
        <end position="31"/>
    </location>
</feature>
<dbReference type="InterPro" id="IPR018060">
    <property type="entry name" value="HTH_AraC"/>
</dbReference>
<keyword evidence="7" id="KW-1185">Reference proteome</keyword>
<evidence type="ECO:0000256" key="1">
    <source>
        <dbReference type="ARBA" id="ARBA00023015"/>
    </source>
</evidence>
<keyword evidence="2 6" id="KW-0238">DNA-binding</keyword>
<reference evidence="6 7" key="1">
    <citation type="submission" date="2020-08" db="EMBL/GenBank/DDBJ databases">
        <title>Genomic Encyclopedia of Type Strains, Phase III (KMG-III): the genomes of soil and plant-associated and newly described type strains.</title>
        <authorList>
            <person name="Whitman W."/>
        </authorList>
    </citation>
    <scope>NUCLEOTIDE SEQUENCE [LARGE SCALE GENOMIC DNA]</scope>
    <source>
        <strain evidence="6 7">CECT 5862</strain>
    </source>
</reference>
<keyword evidence="1" id="KW-0805">Transcription regulation</keyword>
<keyword evidence="4" id="KW-0812">Transmembrane</keyword>
<accession>A0A7W5FQK0</accession>
<evidence type="ECO:0000259" key="5">
    <source>
        <dbReference type="PROSITE" id="PS01124"/>
    </source>
</evidence>
<dbReference type="InterPro" id="IPR041522">
    <property type="entry name" value="CdaR_GGDEF"/>
</dbReference>
<dbReference type="PROSITE" id="PS01124">
    <property type="entry name" value="HTH_ARAC_FAMILY_2"/>
    <property type="match status" value="1"/>
</dbReference>
<dbReference type="PANTHER" id="PTHR43280:SF28">
    <property type="entry name" value="HTH-TYPE TRANSCRIPTIONAL ACTIVATOR RHAS"/>
    <property type="match status" value="1"/>
</dbReference>
<dbReference type="InterPro" id="IPR009057">
    <property type="entry name" value="Homeodomain-like_sf"/>
</dbReference>
<keyword evidence="4" id="KW-0472">Membrane</keyword>
<feature type="transmembrane region" description="Helical" evidence="4">
    <location>
        <begin position="294"/>
        <end position="314"/>
    </location>
</feature>
<dbReference type="Pfam" id="PF12833">
    <property type="entry name" value="HTH_18"/>
    <property type="match status" value="1"/>
</dbReference>
<comment type="caution">
    <text evidence="6">The sequence shown here is derived from an EMBL/GenBank/DDBJ whole genome shotgun (WGS) entry which is preliminary data.</text>
</comment>
<keyword evidence="4" id="KW-1133">Transmembrane helix</keyword>
<dbReference type="Proteomes" id="UP000570361">
    <property type="component" value="Unassembled WGS sequence"/>
</dbReference>
<dbReference type="GO" id="GO:0043565">
    <property type="term" value="F:sequence-specific DNA binding"/>
    <property type="evidence" value="ECO:0007669"/>
    <property type="project" value="InterPro"/>
</dbReference>
<proteinExistence type="predicted"/>
<sequence length="769" mass="87529">MRANEYRFFIKYLASYLVILLIPITVLTLVVNNVFVNKLQDEVISGNLNSLDKVRYLMDDQLKWIDDMTHQLLTEDNSLTQYRISDHWGYKAWGITRELKRFQRLSPFIHEIWLYYKDENAVFTSNGIYSIPVLAKQIYTFDDLSETQLVAHLQDLQSPAVLPTKKDEISGDNYVRMFVPLFPTKNQSEGTLVYLIEEEAVHRLMSAYHTAAGSAWMFDQTNQLVTGMTSANGPSEESVARLITQSPLEDYQQVMMDGSQYYMFSMQSEQSGWKYVTLLPVNEVMARVSQAQEWYIYGVIALALLGGAAIYIGMRMNYKPIYQLRRDSIQVLANRARNRNELDTVRDALNHLAHHNKELDERVKNRALAARSHLFLSLLKGEYEETEDMLEYGQEIGFPIALANHKVRIMIVQLPAHSDTKRAPSIEAMCRLFPDTCSVFGIEHMEPGKYVVMMARVEGGDSETEVCLQAFRDTLSQTLQAPVTVGVGSEVVISDIPKSYLEAQTAIGYRFVQGVNRVIDYERIPLHSCPQVEYPHSEMAGLQSAIREGDTNKIQGHLALIVTFIKEIQPPLIVARGLCFEMIRLINGVWRELGLQEEHGPERYPNIFALERLETIDEFENLIHTISSDLCSAFENQQVLGTKEAALDARSIESIMDYIQAHADRCEFTLQGMAEHFGVALPNLGQFFKDRTGQTLLEYTTSLRMEKAKVLLTSTSLQLKAVAEEVGYNNVSSFIRRFKQLTGVTPGEYRSIRLESDSSLSNEGDIMQL</sequence>
<evidence type="ECO:0000313" key="6">
    <source>
        <dbReference type="EMBL" id="MBB3113368.1"/>
    </source>
</evidence>
<dbReference type="GO" id="GO:0003700">
    <property type="term" value="F:DNA-binding transcription factor activity"/>
    <property type="evidence" value="ECO:0007669"/>
    <property type="project" value="InterPro"/>
</dbReference>
<dbReference type="EMBL" id="JACHXK010000018">
    <property type="protein sequence ID" value="MBB3113368.1"/>
    <property type="molecule type" value="Genomic_DNA"/>
</dbReference>
<dbReference type="SUPFAM" id="SSF46689">
    <property type="entry name" value="Homeodomain-like"/>
    <property type="match status" value="1"/>
</dbReference>
<dbReference type="InterPro" id="IPR018062">
    <property type="entry name" value="HTH_AraC-typ_CS"/>
</dbReference>
<dbReference type="AlphaFoldDB" id="A0A7W5FQK0"/>
<dbReference type="RefSeq" id="WP_183603452.1">
    <property type="nucleotide sequence ID" value="NZ_JACHXK010000018.1"/>
</dbReference>
<gene>
    <name evidence="6" type="ORF">FHS18_005480</name>
</gene>
<dbReference type="SMART" id="SM00342">
    <property type="entry name" value="HTH_ARAC"/>
    <property type="match status" value="1"/>
</dbReference>
<dbReference type="PRINTS" id="PR00032">
    <property type="entry name" value="HTHARAC"/>
</dbReference>
<evidence type="ECO:0000256" key="2">
    <source>
        <dbReference type="ARBA" id="ARBA00023125"/>
    </source>
</evidence>
<dbReference type="Gene3D" id="1.10.10.60">
    <property type="entry name" value="Homeodomain-like"/>
    <property type="match status" value="2"/>
</dbReference>
<dbReference type="InterPro" id="IPR020449">
    <property type="entry name" value="Tscrpt_reg_AraC-type_HTH"/>
</dbReference>